<organism evidence="2 3">
    <name type="scientific">Boletus edulis BED1</name>
    <dbReference type="NCBI Taxonomy" id="1328754"/>
    <lineage>
        <taxon>Eukaryota</taxon>
        <taxon>Fungi</taxon>
        <taxon>Dikarya</taxon>
        <taxon>Basidiomycota</taxon>
        <taxon>Agaricomycotina</taxon>
        <taxon>Agaricomycetes</taxon>
        <taxon>Agaricomycetidae</taxon>
        <taxon>Boletales</taxon>
        <taxon>Boletineae</taxon>
        <taxon>Boletaceae</taxon>
        <taxon>Boletoideae</taxon>
        <taxon>Boletus</taxon>
    </lineage>
</organism>
<reference evidence="2" key="1">
    <citation type="submission" date="2019-10" db="EMBL/GenBank/DDBJ databases">
        <authorList>
            <consortium name="DOE Joint Genome Institute"/>
            <person name="Kuo A."/>
            <person name="Miyauchi S."/>
            <person name="Kiss E."/>
            <person name="Drula E."/>
            <person name="Kohler A."/>
            <person name="Sanchez-Garcia M."/>
            <person name="Andreopoulos B."/>
            <person name="Barry K.W."/>
            <person name="Bonito G."/>
            <person name="Buee M."/>
            <person name="Carver A."/>
            <person name="Chen C."/>
            <person name="Cichocki N."/>
            <person name="Clum A."/>
            <person name="Culley D."/>
            <person name="Crous P.W."/>
            <person name="Fauchery L."/>
            <person name="Girlanda M."/>
            <person name="Hayes R."/>
            <person name="Keri Z."/>
            <person name="LaButti K."/>
            <person name="Lipzen A."/>
            <person name="Lombard V."/>
            <person name="Magnuson J."/>
            <person name="Maillard F."/>
            <person name="Morin E."/>
            <person name="Murat C."/>
            <person name="Nolan M."/>
            <person name="Ohm R."/>
            <person name="Pangilinan J."/>
            <person name="Pereira M."/>
            <person name="Perotto S."/>
            <person name="Peter M."/>
            <person name="Riley R."/>
            <person name="Sitrit Y."/>
            <person name="Stielow B."/>
            <person name="Szollosi G."/>
            <person name="Zifcakova L."/>
            <person name="Stursova M."/>
            <person name="Spatafora J.W."/>
            <person name="Tedersoo L."/>
            <person name="Vaario L.-M."/>
            <person name="Yamada A."/>
            <person name="Yan M."/>
            <person name="Wang P."/>
            <person name="Xu J."/>
            <person name="Bruns T."/>
            <person name="Baldrian P."/>
            <person name="Vilgalys R."/>
            <person name="Henrissat B."/>
            <person name="Grigoriev I.V."/>
            <person name="Hibbett D."/>
            <person name="Nagy L.G."/>
            <person name="Martin F.M."/>
        </authorList>
    </citation>
    <scope>NUCLEOTIDE SEQUENCE</scope>
    <source>
        <strain evidence="2">BED1</strain>
    </source>
</reference>
<dbReference type="Proteomes" id="UP001194468">
    <property type="component" value="Unassembled WGS sequence"/>
</dbReference>
<proteinExistence type="predicted"/>
<feature type="region of interest" description="Disordered" evidence="1">
    <location>
        <begin position="125"/>
        <end position="207"/>
    </location>
</feature>
<keyword evidence="3" id="KW-1185">Reference proteome</keyword>
<accession>A0AAD4G7T2</accession>
<reference evidence="2" key="2">
    <citation type="journal article" date="2020" name="Nat. Commun.">
        <title>Large-scale genome sequencing of mycorrhizal fungi provides insights into the early evolution of symbiotic traits.</title>
        <authorList>
            <person name="Miyauchi S."/>
            <person name="Kiss E."/>
            <person name="Kuo A."/>
            <person name="Drula E."/>
            <person name="Kohler A."/>
            <person name="Sanchez-Garcia M."/>
            <person name="Morin E."/>
            <person name="Andreopoulos B."/>
            <person name="Barry K.W."/>
            <person name="Bonito G."/>
            <person name="Buee M."/>
            <person name="Carver A."/>
            <person name="Chen C."/>
            <person name="Cichocki N."/>
            <person name="Clum A."/>
            <person name="Culley D."/>
            <person name="Crous P.W."/>
            <person name="Fauchery L."/>
            <person name="Girlanda M."/>
            <person name="Hayes R.D."/>
            <person name="Keri Z."/>
            <person name="LaButti K."/>
            <person name="Lipzen A."/>
            <person name="Lombard V."/>
            <person name="Magnuson J."/>
            <person name="Maillard F."/>
            <person name="Murat C."/>
            <person name="Nolan M."/>
            <person name="Ohm R.A."/>
            <person name="Pangilinan J."/>
            <person name="Pereira M.F."/>
            <person name="Perotto S."/>
            <person name="Peter M."/>
            <person name="Pfister S."/>
            <person name="Riley R."/>
            <person name="Sitrit Y."/>
            <person name="Stielow J.B."/>
            <person name="Szollosi G."/>
            <person name="Zifcakova L."/>
            <person name="Stursova M."/>
            <person name="Spatafora J.W."/>
            <person name="Tedersoo L."/>
            <person name="Vaario L.M."/>
            <person name="Yamada A."/>
            <person name="Yan M."/>
            <person name="Wang P."/>
            <person name="Xu J."/>
            <person name="Bruns T."/>
            <person name="Baldrian P."/>
            <person name="Vilgalys R."/>
            <person name="Dunand C."/>
            <person name="Henrissat B."/>
            <person name="Grigoriev I.V."/>
            <person name="Hibbett D."/>
            <person name="Nagy L.G."/>
            <person name="Martin F.M."/>
        </authorList>
    </citation>
    <scope>NUCLEOTIDE SEQUENCE</scope>
    <source>
        <strain evidence="2">BED1</strain>
    </source>
</reference>
<dbReference type="EMBL" id="WHUW01000085">
    <property type="protein sequence ID" value="KAF8426826.1"/>
    <property type="molecule type" value="Genomic_DNA"/>
</dbReference>
<sequence length="229" mass="25094">MCPRRPGCMSHVPTVTVITNNVETLQLQLEETCLGSIIFPGHSEKYVFIATASKVYVTKLKRSSRVATSTLAYSTFANSSAPTLISRFTTTVWMTPGPPFVCSWRHAPKPMSSLITSYPCAPHLSLLPPQDKDGDGDKAPLMPPPPGGRRGGQPRRASTAQKRDNGGDLCAPPLHAAAITKRRRRRVHPLLTPPPPPPPWEEEGGDTAMRAPRALRCHHRTPTRRAATW</sequence>
<evidence type="ECO:0000313" key="2">
    <source>
        <dbReference type="EMBL" id="KAF8426826.1"/>
    </source>
</evidence>
<name>A0AAD4G7T2_BOLED</name>
<dbReference type="AlphaFoldDB" id="A0AAD4G7T2"/>
<gene>
    <name evidence="2" type="ORF">L210DRAFT_3184490</name>
</gene>
<protein>
    <submittedName>
        <fullName evidence="2">Uncharacterized protein</fullName>
    </submittedName>
</protein>
<evidence type="ECO:0000313" key="3">
    <source>
        <dbReference type="Proteomes" id="UP001194468"/>
    </source>
</evidence>
<comment type="caution">
    <text evidence="2">The sequence shown here is derived from an EMBL/GenBank/DDBJ whole genome shotgun (WGS) entry which is preliminary data.</text>
</comment>
<evidence type="ECO:0000256" key="1">
    <source>
        <dbReference type="SAM" id="MobiDB-lite"/>
    </source>
</evidence>